<evidence type="ECO:0000313" key="1">
    <source>
        <dbReference type="EMBL" id="WGH79843.1"/>
    </source>
</evidence>
<organism evidence="1 2">
    <name type="scientific">Jannaschia ovalis</name>
    <dbReference type="NCBI Taxonomy" id="3038773"/>
    <lineage>
        <taxon>Bacteria</taxon>
        <taxon>Pseudomonadati</taxon>
        <taxon>Pseudomonadota</taxon>
        <taxon>Alphaproteobacteria</taxon>
        <taxon>Rhodobacterales</taxon>
        <taxon>Roseobacteraceae</taxon>
        <taxon>Jannaschia</taxon>
    </lineage>
</organism>
<name>A0ABY8LIC2_9RHOB</name>
<evidence type="ECO:0000313" key="2">
    <source>
        <dbReference type="Proteomes" id="UP001243420"/>
    </source>
</evidence>
<proteinExistence type="predicted"/>
<protein>
    <submittedName>
        <fullName evidence="1">DUF3750 domain-containing protein</fullName>
    </submittedName>
</protein>
<gene>
    <name evidence="1" type="ORF">P8627_06160</name>
</gene>
<dbReference type="Pfam" id="PF12570">
    <property type="entry name" value="DUF3750"/>
    <property type="match status" value="1"/>
</dbReference>
<dbReference type="EMBL" id="CP122537">
    <property type="protein sequence ID" value="WGH79843.1"/>
    <property type="molecule type" value="Genomic_DNA"/>
</dbReference>
<dbReference type="Proteomes" id="UP001243420">
    <property type="component" value="Chromosome"/>
</dbReference>
<dbReference type="InterPro" id="IPR022224">
    <property type="entry name" value="DUF3750"/>
</dbReference>
<dbReference type="RefSeq" id="WP_279966823.1">
    <property type="nucleotide sequence ID" value="NZ_CP122537.1"/>
</dbReference>
<accession>A0ABY8LIC2</accession>
<sequence length="261" mass="27479">MLAILAATLRWSLLGFTLAFLLPVFAASLWWALQDRPDSWRNADWGPSGVLPPAQAVPGAAIRVMAARTGGAKGAVSVHSWIVHKRAGAARWTRHDVVGWGRPVRRDAYAADARWYSNLPQVIGAADGSAAATLIPRLEAAIAAYPFAGSDAYRIFPGPNSNTFTAHLLRELPELGVTLPPHAVGRDFLGEGPQLVLDEGGDLHASISGLAGFTVGPRAGVELHLLGQAVGLDIMRPALKLPAIGRLGLSPRAQAAELPPG</sequence>
<keyword evidence="2" id="KW-1185">Reference proteome</keyword>
<reference evidence="1 2" key="1">
    <citation type="submission" date="2023-04" db="EMBL/GenBank/DDBJ databases">
        <title>Jannaschia ovalis sp. nov., a marine bacterium isolated from sea tidal flat.</title>
        <authorList>
            <person name="Kwon D.Y."/>
            <person name="Kim J.-J."/>
        </authorList>
    </citation>
    <scope>NUCLEOTIDE SEQUENCE [LARGE SCALE GENOMIC DNA]</scope>
    <source>
        <strain evidence="1 2">GRR-S6-38</strain>
    </source>
</reference>